<dbReference type="EMBL" id="SJPY01000001">
    <property type="protein sequence ID" value="TWU45479.1"/>
    <property type="molecule type" value="Genomic_DNA"/>
</dbReference>
<sequence>MPFYKFFLTPDRHEKLELNGVDPDNFEEIVCNPDRKATSCNRGRPLAFGCDNRGEEIVCVYELGADGLTVYPITAYYPEG</sequence>
<evidence type="ECO:0000313" key="2">
    <source>
        <dbReference type="Proteomes" id="UP000315471"/>
    </source>
</evidence>
<dbReference type="Proteomes" id="UP000315471">
    <property type="component" value="Unassembled WGS sequence"/>
</dbReference>
<name>A0A5C6EE30_9BACT</name>
<protein>
    <recommendedName>
        <fullName evidence="3">DUF4258 domain-containing protein</fullName>
    </recommendedName>
</protein>
<organism evidence="1 2">
    <name type="scientific">Novipirellula aureliae</name>
    <dbReference type="NCBI Taxonomy" id="2527966"/>
    <lineage>
        <taxon>Bacteria</taxon>
        <taxon>Pseudomonadati</taxon>
        <taxon>Planctomycetota</taxon>
        <taxon>Planctomycetia</taxon>
        <taxon>Pirellulales</taxon>
        <taxon>Pirellulaceae</taxon>
        <taxon>Novipirellula</taxon>
    </lineage>
</organism>
<proteinExistence type="predicted"/>
<dbReference type="RefSeq" id="WP_146598172.1">
    <property type="nucleotide sequence ID" value="NZ_SJPY01000001.1"/>
</dbReference>
<gene>
    <name evidence="1" type="ORF">Q31b_06510</name>
</gene>
<dbReference type="OrthoDB" id="215621at2"/>
<dbReference type="AlphaFoldDB" id="A0A5C6EE30"/>
<keyword evidence="2" id="KW-1185">Reference proteome</keyword>
<accession>A0A5C6EE30</accession>
<comment type="caution">
    <text evidence="1">The sequence shown here is derived from an EMBL/GenBank/DDBJ whole genome shotgun (WGS) entry which is preliminary data.</text>
</comment>
<reference evidence="1 2" key="1">
    <citation type="submission" date="2019-02" db="EMBL/GenBank/DDBJ databases">
        <title>Deep-cultivation of Planctomycetes and their phenomic and genomic characterization uncovers novel biology.</title>
        <authorList>
            <person name="Wiegand S."/>
            <person name="Jogler M."/>
            <person name="Boedeker C."/>
            <person name="Pinto D."/>
            <person name="Vollmers J."/>
            <person name="Rivas-Marin E."/>
            <person name="Kohn T."/>
            <person name="Peeters S.H."/>
            <person name="Heuer A."/>
            <person name="Rast P."/>
            <person name="Oberbeckmann S."/>
            <person name="Bunk B."/>
            <person name="Jeske O."/>
            <person name="Meyerdierks A."/>
            <person name="Storesund J.E."/>
            <person name="Kallscheuer N."/>
            <person name="Luecker S."/>
            <person name="Lage O.M."/>
            <person name="Pohl T."/>
            <person name="Merkel B.J."/>
            <person name="Hornburger P."/>
            <person name="Mueller R.-W."/>
            <person name="Bruemmer F."/>
            <person name="Labrenz M."/>
            <person name="Spormann A.M."/>
            <person name="Op Den Camp H."/>
            <person name="Overmann J."/>
            <person name="Amann R."/>
            <person name="Jetten M.S.M."/>
            <person name="Mascher T."/>
            <person name="Medema M.H."/>
            <person name="Devos D.P."/>
            <person name="Kaster A.-K."/>
            <person name="Ovreas L."/>
            <person name="Rohde M."/>
            <person name="Galperin M.Y."/>
            <person name="Jogler C."/>
        </authorList>
    </citation>
    <scope>NUCLEOTIDE SEQUENCE [LARGE SCALE GENOMIC DNA]</scope>
    <source>
        <strain evidence="1 2">Q31b</strain>
    </source>
</reference>
<evidence type="ECO:0008006" key="3">
    <source>
        <dbReference type="Google" id="ProtNLM"/>
    </source>
</evidence>
<evidence type="ECO:0000313" key="1">
    <source>
        <dbReference type="EMBL" id="TWU45479.1"/>
    </source>
</evidence>